<accession>A0A0D0DF26</accession>
<name>A0A0D0DF26_9AGAM</name>
<dbReference type="Proteomes" id="UP000054538">
    <property type="component" value="Unassembled WGS sequence"/>
</dbReference>
<reference evidence="1 2" key="1">
    <citation type="submission" date="2014-04" db="EMBL/GenBank/DDBJ databases">
        <authorList>
            <consortium name="DOE Joint Genome Institute"/>
            <person name="Kuo A."/>
            <person name="Kohler A."/>
            <person name="Jargeat P."/>
            <person name="Nagy L.G."/>
            <person name="Floudas D."/>
            <person name="Copeland A."/>
            <person name="Barry K.W."/>
            <person name="Cichocki N."/>
            <person name="Veneault-Fourrey C."/>
            <person name="LaButti K."/>
            <person name="Lindquist E.A."/>
            <person name="Lipzen A."/>
            <person name="Lundell T."/>
            <person name="Morin E."/>
            <person name="Murat C."/>
            <person name="Sun H."/>
            <person name="Tunlid A."/>
            <person name="Henrissat B."/>
            <person name="Grigoriev I.V."/>
            <person name="Hibbett D.S."/>
            <person name="Martin F."/>
            <person name="Nordberg H.P."/>
            <person name="Cantor M.N."/>
            <person name="Hua S.X."/>
        </authorList>
    </citation>
    <scope>NUCLEOTIDE SEQUENCE [LARGE SCALE GENOMIC DNA]</scope>
    <source>
        <strain evidence="1 2">Ve08.2h10</strain>
    </source>
</reference>
<sequence>MRWVLTPPSYLSVKITLNDGVCVEIENLRWFWDRKPSGTLTLSLHTCAGTYMCRNSVQNLYRGAILQLLAWPTDEQNNNLTFT</sequence>
<dbReference type="EMBL" id="KN826237">
    <property type="protein sequence ID" value="KIK79594.1"/>
    <property type="molecule type" value="Genomic_DNA"/>
</dbReference>
<proteinExistence type="predicted"/>
<dbReference type="InParanoid" id="A0A0D0DF26"/>
<evidence type="ECO:0000313" key="2">
    <source>
        <dbReference type="Proteomes" id="UP000054538"/>
    </source>
</evidence>
<organism evidence="1 2">
    <name type="scientific">Paxillus rubicundulus Ve08.2h10</name>
    <dbReference type="NCBI Taxonomy" id="930991"/>
    <lineage>
        <taxon>Eukaryota</taxon>
        <taxon>Fungi</taxon>
        <taxon>Dikarya</taxon>
        <taxon>Basidiomycota</taxon>
        <taxon>Agaricomycotina</taxon>
        <taxon>Agaricomycetes</taxon>
        <taxon>Agaricomycetidae</taxon>
        <taxon>Boletales</taxon>
        <taxon>Paxilineae</taxon>
        <taxon>Paxillaceae</taxon>
        <taxon>Paxillus</taxon>
    </lineage>
</organism>
<reference evidence="2" key="2">
    <citation type="submission" date="2015-01" db="EMBL/GenBank/DDBJ databases">
        <title>Evolutionary Origins and Diversification of the Mycorrhizal Mutualists.</title>
        <authorList>
            <consortium name="DOE Joint Genome Institute"/>
            <consortium name="Mycorrhizal Genomics Consortium"/>
            <person name="Kohler A."/>
            <person name="Kuo A."/>
            <person name="Nagy L.G."/>
            <person name="Floudas D."/>
            <person name="Copeland A."/>
            <person name="Barry K.W."/>
            <person name="Cichocki N."/>
            <person name="Veneault-Fourrey C."/>
            <person name="LaButti K."/>
            <person name="Lindquist E.A."/>
            <person name="Lipzen A."/>
            <person name="Lundell T."/>
            <person name="Morin E."/>
            <person name="Murat C."/>
            <person name="Riley R."/>
            <person name="Ohm R."/>
            <person name="Sun H."/>
            <person name="Tunlid A."/>
            <person name="Henrissat B."/>
            <person name="Grigoriev I.V."/>
            <person name="Hibbett D.S."/>
            <person name="Martin F."/>
        </authorList>
    </citation>
    <scope>NUCLEOTIDE SEQUENCE [LARGE SCALE GENOMIC DNA]</scope>
    <source>
        <strain evidence="2">Ve08.2h10</strain>
    </source>
</reference>
<evidence type="ECO:0000313" key="1">
    <source>
        <dbReference type="EMBL" id="KIK79594.1"/>
    </source>
</evidence>
<keyword evidence="2" id="KW-1185">Reference proteome</keyword>
<dbReference type="AlphaFoldDB" id="A0A0D0DF26"/>
<gene>
    <name evidence="1" type="ORF">PAXRUDRAFT_274387</name>
</gene>
<protein>
    <submittedName>
        <fullName evidence="1">Uncharacterized protein</fullName>
    </submittedName>
</protein>
<dbReference type="HOGENOM" id="CLU_2543234_0_0_1"/>